<dbReference type="VEuPathDB" id="ToxoDB:ETH_00040635"/>
<sequence>MLFREGSVCYDSVDKRVSVAQLHEDEEAFAILVDIEDRDHVGVPREASAAAAAAAHNLHRSATLPLECGGS</sequence>
<evidence type="ECO:0000313" key="1">
    <source>
        <dbReference type="EMBL" id="CDJ38454.1"/>
    </source>
</evidence>
<dbReference type="AlphaFoldDB" id="U6KKL3"/>
<reference evidence="1" key="1">
    <citation type="submission" date="2013-10" db="EMBL/GenBank/DDBJ databases">
        <title>Genomic analysis of the causative agents of coccidiosis in chickens.</title>
        <authorList>
            <person name="Reid A.J."/>
            <person name="Blake D."/>
            <person name="Billington K."/>
            <person name="Browne H."/>
            <person name="Dunn M."/>
            <person name="Hung S."/>
            <person name="Kawahara F."/>
            <person name="Miranda-Saavedra D."/>
            <person name="Mourier T."/>
            <person name="Nagra H."/>
            <person name="Otto T.D."/>
            <person name="Rawlings N."/>
            <person name="Sanchez A."/>
            <person name="Sanders M."/>
            <person name="Subramaniam C."/>
            <person name="Tay Y."/>
            <person name="Dear P."/>
            <person name="Doerig C."/>
            <person name="Gruber A."/>
            <person name="Parkinson J."/>
            <person name="Shirley M."/>
            <person name="Wan K.L."/>
            <person name="Berriman M."/>
            <person name="Tomley F."/>
            <person name="Pain A."/>
        </authorList>
    </citation>
    <scope>NUCLEOTIDE SEQUENCE [LARGE SCALE GENOMIC DNA]</scope>
    <source>
        <strain evidence="1">Houghton</strain>
    </source>
</reference>
<reference evidence="1" key="2">
    <citation type="submission" date="2013-10" db="EMBL/GenBank/DDBJ databases">
        <authorList>
            <person name="Aslett M."/>
        </authorList>
    </citation>
    <scope>NUCLEOTIDE SEQUENCE [LARGE SCALE GENOMIC DNA]</scope>
    <source>
        <strain evidence="1">Houghton</strain>
    </source>
</reference>
<dbReference type="EMBL" id="HG673904">
    <property type="protein sequence ID" value="CDJ38454.1"/>
    <property type="molecule type" value="Genomic_DNA"/>
</dbReference>
<gene>
    <name evidence="1" type="ORF">ETH_00040635</name>
</gene>
<organism evidence="1 2">
    <name type="scientific">Eimeria tenella</name>
    <name type="common">Coccidian parasite</name>
    <dbReference type="NCBI Taxonomy" id="5802"/>
    <lineage>
        <taxon>Eukaryota</taxon>
        <taxon>Sar</taxon>
        <taxon>Alveolata</taxon>
        <taxon>Apicomplexa</taxon>
        <taxon>Conoidasida</taxon>
        <taxon>Coccidia</taxon>
        <taxon>Eucoccidiorida</taxon>
        <taxon>Eimeriorina</taxon>
        <taxon>Eimeriidae</taxon>
        <taxon>Eimeria</taxon>
    </lineage>
</organism>
<evidence type="ECO:0000313" key="2">
    <source>
        <dbReference type="Proteomes" id="UP000030747"/>
    </source>
</evidence>
<protein>
    <submittedName>
        <fullName evidence="1">Uncharacterized protein</fullName>
    </submittedName>
</protein>
<dbReference type="RefSeq" id="XP_013229292.1">
    <property type="nucleotide sequence ID" value="XM_013373838.1"/>
</dbReference>
<proteinExistence type="predicted"/>
<dbReference type="GeneID" id="25257167"/>
<keyword evidence="2" id="KW-1185">Reference proteome</keyword>
<dbReference type="Proteomes" id="UP000030747">
    <property type="component" value="Unassembled WGS sequence"/>
</dbReference>
<accession>U6KKL3</accession>
<name>U6KKL3_EIMTE</name>